<protein>
    <recommendedName>
        <fullName evidence="11">Zinc carboxypeptidase A 1</fullName>
    </recommendedName>
</protein>
<evidence type="ECO:0000256" key="7">
    <source>
        <dbReference type="ARBA" id="ARBA00022801"/>
    </source>
</evidence>
<dbReference type="InterPro" id="IPR036990">
    <property type="entry name" value="M14A-like_propep"/>
</dbReference>
<evidence type="ECO:0000256" key="1">
    <source>
        <dbReference type="ARBA" id="ARBA00001947"/>
    </source>
</evidence>
<evidence type="ECO:0000256" key="8">
    <source>
        <dbReference type="ARBA" id="ARBA00022833"/>
    </source>
</evidence>
<dbReference type="PROSITE" id="PS52035">
    <property type="entry name" value="PEPTIDASE_M14"/>
    <property type="match status" value="1"/>
</dbReference>
<dbReference type="Proteomes" id="UP000298663">
    <property type="component" value="Unassembled WGS sequence"/>
</dbReference>
<evidence type="ECO:0000256" key="12">
    <source>
        <dbReference type="PROSITE-ProRule" id="PRU01005"/>
    </source>
</evidence>
<keyword evidence="8" id="KW-0862">Zinc</keyword>
<dbReference type="FunFam" id="3.40.630.10:FF:000056">
    <property type="entry name" value="Zinc carboxypeptidase"/>
    <property type="match status" value="1"/>
</dbReference>
<sequence length="493" mass="56638">MKPIGLLLLCVIVIEVQSRIYTVLRIKPSTQEQVDYLKTERHGDLKLDFWKEPSTVEEQVHVMVRDTQIDGFVKRLDARNITHEVMIDDVEKMIKKREEEADQRRSLKVLRDSPGDHVRFNKAQYHSYAEMVNYLHVLAAKYSDRVEVSTIGTTHESRKISLIKIGTRNRSNKPAIWVDGGIHAREWVSPAAVLYMISQLLEEYSSNQEIRNFVDNLDFYFVPLLNPDGYEFSRSSTDPEIRLWRKNRSPAVCHHFNSDLFSKPRKRCCRGVDLNRNYDWLFGEKDSSTNPCSEIYAGRSAFSEPETAAVRDFLTPRAFRFRAFLTFHSYSQIIMYPFGHAARTYPEDFQDLRNTGLRAAEALKEVYGTNYIVGTGADTLYPASGGAEDWAKGKLGIKYSYLFELRPEDNVWDGFLLAENQILPTARETWEAVKVIAKQALNGSRQQEHVAKVPMASKACVDLDAFCSSWAQSGTCYTWAVMRDRCPRVCGFC</sequence>
<evidence type="ECO:0000256" key="13">
    <source>
        <dbReference type="PROSITE-ProRule" id="PRU01379"/>
    </source>
</evidence>
<evidence type="ECO:0000313" key="18">
    <source>
        <dbReference type="Proteomes" id="UP000298663"/>
    </source>
</evidence>
<keyword evidence="4" id="KW-0645">Protease</keyword>
<feature type="chain" id="PRO_5020774305" description="Zinc carboxypeptidase A 1" evidence="14">
    <location>
        <begin position="19"/>
        <end position="493"/>
    </location>
</feature>
<dbReference type="STRING" id="34508.A0A4U5LV32"/>
<keyword evidence="18" id="KW-1185">Reference proteome</keyword>
<dbReference type="GO" id="GO:0006508">
    <property type="term" value="P:proteolysis"/>
    <property type="evidence" value="ECO:0007669"/>
    <property type="project" value="UniProtKB-KW"/>
</dbReference>
<dbReference type="Gene3D" id="3.30.70.340">
    <property type="entry name" value="Metallocarboxypeptidase-like"/>
    <property type="match status" value="1"/>
</dbReference>
<evidence type="ECO:0000256" key="9">
    <source>
        <dbReference type="ARBA" id="ARBA00023049"/>
    </source>
</evidence>
<feature type="active site" description="Proton donor/acceptor" evidence="13">
    <location>
        <position position="404"/>
    </location>
</feature>
<dbReference type="Gene3D" id="3.40.630.10">
    <property type="entry name" value="Zn peptidases"/>
    <property type="match status" value="1"/>
</dbReference>
<comment type="similarity">
    <text evidence="2 13">Belongs to the peptidase M14 family.</text>
</comment>
<evidence type="ECO:0000256" key="4">
    <source>
        <dbReference type="ARBA" id="ARBA00022670"/>
    </source>
</evidence>
<evidence type="ECO:0000256" key="11">
    <source>
        <dbReference type="ARBA" id="ARBA00069039"/>
    </source>
</evidence>
<dbReference type="InterPro" id="IPR000834">
    <property type="entry name" value="Peptidase_M14"/>
</dbReference>
<dbReference type="PRINTS" id="PR00765">
    <property type="entry name" value="CRBOXYPTASEA"/>
</dbReference>
<keyword evidence="10" id="KW-1015">Disulfide bond</keyword>
<dbReference type="AlphaFoldDB" id="A0A4U5LV32"/>
<dbReference type="InterPro" id="IPR057246">
    <property type="entry name" value="CARBOXYPEPT_ZN_1"/>
</dbReference>
<keyword evidence="9" id="KW-0482">Metalloprotease</keyword>
<dbReference type="EMBL" id="AZBU02000012">
    <property type="protein sequence ID" value="TKR59989.1"/>
    <property type="molecule type" value="Genomic_DNA"/>
</dbReference>
<evidence type="ECO:0000256" key="6">
    <source>
        <dbReference type="ARBA" id="ARBA00022729"/>
    </source>
</evidence>
<dbReference type="Pfam" id="PF01549">
    <property type="entry name" value="ShK"/>
    <property type="match status" value="1"/>
</dbReference>
<feature type="domain" description="Peptidase M14" evidence="16">
    <location>
        <begin position="124"/>
        <end position="440"/>
    </location>
</feature>
<dbReference type="InterPro" id="IPR003146">
    <property type="entry name" value="M14A_act_pep"/>
</dbReference>
<dbReference type="GO" id="GO:0008270">
    <property type="term" value="F:zinc ion binding"/>
    <property type="evidence" value="ECO:0007669"/>
    <property type="project" value="InterPro"/>
</dbReference>
<proteinExistence type="inferred from homology"/>
<reference evidence="17 18" key="1">
    <citation type="journal article" date="2015" name="Genome Biol.">
        <title>Comparative genomics of Steinernema reveals deeply conserved gene regulatory networks.</title>
        <authorList>
            <person name="Dillman A.R."/>
            <person name="Macchietto M."/>
            <person name="Porter C.F."/>
            <person name="Rogers A."/>
            <person name="Williams B."/>
            <person name="Antoshechkin I."/>
            <person name="Lee M.M."/>
            <person name="Goodwin Z."/>
            <person name="Lu X."/>
            <person name="Lewis E.E."/>
            <person name="Goodrich-Blair H."/>
            <person name="Stock S.P."/>
            <person name="Adams B.J."/>
            <person name="Sternberg P.W."/>
            <person name="Mortazavi A."/>
        </authorList>
    </citation>
    <scope>NUCLEOTIDE SEQUENCE [LARGE SCALE GENOMIC DNA]</scope>
    <source>
        <strain evidence="17 18">ALL</strain>
    </source>
</reference>
<reference evidence="17 18" key="2">
    <citation type="journal article" date="2019" name="G3 (Bethesda)">
        <title>Hybrid Assembly of the Genome of the Entomopathogenic Nematode Steinernema carpocapsae Identifies the X-Chromosome.</title>
        <authorList>
            <person name="Serra L."/>
            <person name="Macchietto M."/>
            <person name="Macias-Munoz A."/>
            <person name="McGill C.J."/>
            <person name="Rodriguez I.M."/>
            <person name="Rodriguez B."/>
            <person name="Murad R."/>
            <person name="Mortazavi A."/>
        </authorList>
    </citation>
    <scope>NUCLEOTIDE SEQUENCE [LARGE SCALE GENOMIC DNA]</scope>
    <source>
        <strain evidence="17 18">ALL</strain>
    </source>
</reference>
<accession>A0A4U5LV32</accession>
<dbReference type="SUPFAM" id="SSF54897">
    <property type="entry name" value="Protease propeptides/inhibitors"/>
    <property type="match status" value="1"/>
</dbReference>
<dbReference type="Pfam" id="PF00246">
    <property type="entry name" value="Peptidase_M14"/>
    <property type="match status" value="1"/>
</dbReference>
<feature type="signal peptide" evidence="14">
    <location>
        <begin position="1"/>
        <end position="18"/>
    </location>
</feature>
<evidence type="ECO:0000259" key="16">
    <source>
        <dbReference type="PROSITE" id="PS52035"/>
    </source>
</evidence>
<name>A0A4U5LV32_STECR</name>
<evidence type="ECO:0000313" key="17">
    <source>
        <dbReference type="EMBL" id="TKR59989.1"/>
    </source>
</evidence>
<dbReference type="PROSITE" id="PS00132">
    <property type="entry name" value="CARBOXYPEPT_ZN_1"/>
    <property type="match status" value="1"/>
</dbReference>
<dbReference type="GO" id="GO:0005615">
    <property type="term" value="C:extracellular space"/>
    <property type="evidence" value="ECO:0007669"/>
    <property type="project" value="TreeGrafter"/>
</dbReference>
<gene>
    <name evidence="17" type="ORF">L596_029589</name>
</gene>
<dbReference type="GO" id="GO:0004181">
    <property type="term" value="F:metallocarboxypeptidase activity"/>
    <property type="evidence" value="ECO:0007669"/>
    <property type="project" value="InterPro"/>
</dbReference>
<keyword evidence="3" id="KW-0121">Carboxypeptidase</keyword>
<dbReference type="OrthoDB" id="3626597at2759"/>
<dbReference type="PROSITE" id="PS00133">
    <property type="entry name" value="CARBOXYPEPT_ZN_2"/>
    <property type="match status" value="1"/>
</dbReference>
<dbReference type="PANTHER" id="PTHR11705">
    <property type="entry name" value="PROTEASE FAMILY M14 CARBOXYPEPTIDASE A,B"/>
    <property type="match status" value="1"/>
</dbReference>
<evidence type="ECO:0000256" key="10">
    <source>
        <dbReference type="ARBA" id="ARBA00023157"/>
    </source>
</evidence>
<dbReference type="PANTHER" id="PTHR11705:SF149">
    <property type="entry name" value="SHKT DOMAIN-CONTAINING PROTEIN"/>
    <property type="match status" value="1"/>
</dbReference>
<evidence type="ECO:0000256" key="2">
    <source>
        <dbReference type="ARBA" id="ARBA00005988"/>
    </source>
</evidence>
<dbReference type="Gene3D" id="1.10.10.1940">
    <property type="match status" value="1"/>
</dbReference>
<dbReference type="InterPro" id="IPR057247">
    <property type="entry name" value="CARBOXYPEPT_ZN_2"/>
</dbReference>
<comment type="caution">
    <text evidence="17">The sequence shown here is derived from an EMBL/GenBank/DDBJ whole genome shotgun (WGS) entry which is preliminary data.</text>
</comment>
<evidence type="ECO:0000256" key="5">
    <source>
        <dbReference type="ARBA" id="ARBA00022723"/>
    </source>
</evidence>
<comment type="caution">
    <text evidence="12">Lacks conserved residue(s) required for the propagation of feature annotation.</text>
</comment>
<evidence type="ECO:0000256" key="14">
    <source>
        <dbReference type="SAM" id="SignalP"/>
    </source>
</evidence>
<dbReference type="FunFam" id="3.30.70.340:FF:000002">
    <property type="entry name" value="Carboxypeptidase A"/>
    <property type="match status" value="1"/>
</dbReference>
<dbReference type="SUPFAM" id="SSF53187">
    <property type="entry name" value="Zn-dependent exopeptidases"/>
    <property type="match status" value="1"/>
</dbReference>
<dbReference type="PROSITE" id="PS51670">
    <property type="entry name" value="SHKT"/>
    <property type="match status" value="1"/>
</dbReference>
<keyword evidence="6 14" id="KW-0732">Signal</keyword>
<keyword evidence="7" id="KW-0378">Hydrolase</keyword>
<keyword evidence="5" id="KW-0479">Metal-binding</keyword>
<dbReference type="CDD" id="cd03860">
    <property type="entry name" value="M14_CP_A-B_like"/>
    <property type="match status" value="1"/>
</dbReference>
<comment type="cofactor">
    <cofactor evidence="1">
        <name>Zn(2+)</name>
        <dbReference type="ChEBI" id="CHEBI:29105"/>
    </cofactor>
</comment>
<dbReference type="InterPro" id="IPR003582">
    <property type="entry name" value="ShKT_dom"/>
</dbReference>
<dbReference type="SMART" id="SM00631">
    <property type="entry name" value="Zn_pept"/>
    <property type="match status" value="1"/>
</dbReference>
<evidence type="ECO:0000259" key="15">
    <source>
        <dbReference type="PROSITE" id="PS51670"/>
    </source>
</evidence>
<dbReference type="Pfam" id="PF02244">
    <property type="entry name" value="Propep_M14"/>
    <property type="match status" value="1"/>
</dbReference>
<evidence type="ECO:0000256" key="3">
    <source>
        <dbReference type="ARBA" id="ARBA00022645"/>
    </source>
</evidence>
<feature type="domain" description="ShKT" evidence="15">
    <location>
        <begin position="460"/>
        <end position="493"/>
    </location>
</feature>
<organism evidence="17 18">
    <name type="scientific">Steinernema carpocapsae</name>
    <name type="common">Entomopathogenic nematode</name>
    <dbReference type="NCBI Taxonomy" id="34508"/>
    <lineage>
        <taxon>Eukaryota</taxon>
        <taxon>Metazoa</taxon>
        <taxon>Ecdysozoa</taxon>
        <taxon>Nematoda</taxon>
        <taxon>Chromadorea</taxon>
        <taxon>Rhabditida</taxon>
        <taxon>Tylenchina</taxon>
        <taxon>Panagrolaimomorpha</taxon>
        <taxon>Strongyloidoidea</taxon>
        <taxon>Steinernematidae</taxon>
        <taxon>Steinernema</taxon>
    </lineage>
</organism>